<dbReference type="EMBL" id="JBHMAH010000002">
    <property type="protein sequence ID" value="MFB9859596.1"/>
    <property type="molecule type" value="Genomic_DNA"/>
</dbReference>
<sequence>MLTNEIIKKMKHPKRDQFDTIIFNEDITITNIPKEAYEYVVNGKFAIKWVMEQYQVKKDSKSGIIDNPNDFSDNEEYIFNLLLRIINVSVQTIELKNDLPPLEIEED</sequence>
<evidence type="ECO:0000313" key="2">
    <source>
        <dbReference type="EMBL" id="MFB9859596.1"/>
    </source>
</evidence>
<name>A0ABV5Z1K0_9STAP</name>
<evidence type="ECO:0000259" key="1">
    <source>
        <dbReference type="Pfam" id="PF18135"/>
    </source>
</evidence>
<gene>
    <name evidence="2" type="ORF">ACFFLE_00530</name>
</gene>
<reference evidence="2 3" key="1">
    <citation type="submission" date="2024-09" db="EMBL/GenBank/DDBJ databases">
        <authorList>
            <person name="Sun Q."/>
            <person name="Mori K."/>
        </authorList>
    </citation>
    <scope>NUCLEOTIDE SEQUENCE [LARGE SCALE GENOMIC DNA]</scope>
    <source>
        <strain evidence="2 3">JCM 12822</strain>
    </source>
</reference>
<dbReference type="Pfam" id="PF18135">
    <property type="entry name" value="Type_ISP_C"/>
    <property type="match status" value="1"/>
</dbReference>
<dbReference type="RefSeq" id="WP_380569238.1">
    <property type="nucleotide sequence ID" value="NZ_JBHMAH010000002.1"/>
</dbReference>
<keyword evidence="3" id="KW-1185">Reference proteome</keyword>
<dbReference type="InterPro" id="IPR041635">
    <property type="entry name" value="Type_ISP_LLaBIII_C"/>
</dbReference>
<dbReference type="Proteomes" id="UP001589740">
    <property type="component" value="Unassembled WGS sequence"/>
</dbReference>
<organism evidence="2 3">
    <name type="scientific">Salinicoccus siamensis</name>
    <dbReference type="NCBI Taxonomy" id="381830"/>
    <lineage>
        <taxon>Bacteria</taxon>
        <taxon>Bacillati</taxon>
        <taxon>Bacillota</taxon>
        <taxon>Bacilli</taxon>
        <taxon>Bacillales</taxon>
        <taxon>Staphylococcaceae</taxon>
        <taxon>Salinicoccus</taxon>
    </lineage>
</organism>
<feature type="domain" description="Type ISP restriction-modification enzyme LLaBIII C-terminal specificity" evidence="1">
    <location>
        <begin position="5"/>
        <end position="81"/>
    </location>
</feature>
<protein>
    <submittedName>
        <fullName evidence="2">Type ISP restriction/modification enzyme</fullName>
    </submittedName>
</protein>
<evidence type="ECO:0000313" key="3">
    <source>
        <dbReference type="Proteomes" id="UP001589740"/>
    </source>
</evidence>
<accession>A0ABV5Z1K0</accession>
<proteinExistence type="predicted"/>
<comment type="caution">
    <text evidence="2">The sequence shown here is derived from an EMBL/GenBank/DDBJ whole genome shotgun (WGS) entry which is preliminary data.</text>
</comment>